<gene>
    <name evidence="1" type="ORF">Acr_10g0009060</name>
</gene>
<evidence type="ECO:0000313" key="1">
    <source>
        <dbReference type="EMBL" id="GFY95521.1"/>
    </source>
</evidence>
<dbReference type="Proteomes" id="UP000585474">
    <property type="component" value="Unassembled WGS sequence"/>
</dbReference>
<name>A0A7J0FA41_9ERIC</name>
<sequence>MSVTGLSKEVSVEFIKCVGGDGFREEVALHDIGRDGAIDRLDESDSSSHAKVFANMVRDWDVKDVGKVVPAAEILKDSVDVMEITLGCFPKENDFVGKEEMGEAVVKHLLNNDDVFRYPTAFDEAGLEGADEVVEERFKAEGNGFGDEFVDGIAEANGAELVNRFRCCHFRDKAKQRVVDVHGIKSLIKSLFDKGMDRVPHNVPTVLKNPPPDGGHRGPGAFQDLKEKVIVFMGKLLFKAGKKGGVPANVLCPPAADADLGDNDLMGMVVVERDLAGGAERGWQFLRQFKIFIWKSGGGGEGMELICLSERNGVTSDNAQAIEVFVQCDQIGNRDLTRENELSLVVRDLIGAPTVGVVGGGSSGRVSVRGGEIIDYHSGVTGGTPVRIVGCNAGPGIHHGWGVPAPDMVRVPLNEGDELVYIQKMI</sequence>
<reference evidence="1 2" key="1">
    <citation type="submission" date="2019-07" db="EMBL/GenBank/DDBJ databases">
        <title>De Novo Assembly of kiwifruit Actinidia rufa.</title>
        <authorList>
            <person name="Sugita-Konishi S."/>
            <person name="Sato K."/>
            <person name="Mori E."/>
            <person name="Abe Y."/>
            <person name="Kisaki G."/>
            <person name="Hamano K."/>
            <person name="Suezawa K."/>
            <person name="Otani M."/>
            <person name="Fukuda T."/>
            <person name="Manabe T."/>
            <person name="Gomi K."/>
            <person name="Tabuchi M."/>
            <person name="Akimitsu K."/>
            <person name="Kataoka I."/>
        </authorList>
    </citation>
    <scope>NUCLEOTIDE SEQUENCE [LARGE SCALE GENOMIC DNA]</scope>
    <source>
        <strain evidence="2">cv. Fuchu</strain>
    </source>
</reference>
<proteinExistence type="predicted"/>
<keyword evidence="2" id="KW-1185">Reference proteome</keyword>
<protein>
    <submittedName>
        <fullName evidence="1">Uncharacterized protein</fullName>
    </submittedName>
</protein>
<comment type="caution">
    <text evidence="1">The sequence shown here is derived from an EMBL/GenBank/DDBJ whole genome shotgun (WGS) entry which is preliminary data.</text>
</comment>
<dbReference type="EMBL" id="BJWL01000010">
    <property type="protein sequence ID" value="GFY95521.1"/>
    <property type="molecule type" value="Genomic_DNA"/>
</dbReference>
<accession>A0A7J0FA41</accession>
<evidence type="ECO:0000313" key="2">
    <source>
        <dbReference type="Proteomes" id="UP000585474"/>
    </source>
</evidence>
<organism evidence="1 2">
    <name type="scientific">Actinidia rufa</name>
    <dbReference type="NCBI Taxonomy" id="165716"/>
    <lineage>
        <taxon>Eukaryota</taxon>
        <taxon>Viridiplantae</taxon>
        <taxon>Streptophyta</taxon>
        <taxon>Embryophyta</taxon>
        <taxon>Tracheophyta</taxon>
        <taxon>Spermatophyta</taxon>
        <taxon>Magnoliopsida</taxon>
        <taxon>eudicotyledons</taxon>
        <taxon>Gunneridae</taxon>
        <taxon>Pentapetalae</taxon>
        <taxon>asterids</taxon>
        <taxon>Ericales</taxon>
        <taxon>Actinidiaceae</taxon>
        <taxon>Actinidia</taxon>
    </lineage>
</organism>
<dbReference type="AlphaFoldDB" id="A0A7J0FA41"/>